<dbReference type="AlphaFoldDB" id="A0A9P9YQS0"/>
<protein>
    <submittedName>
        <fullName evidence="2">Uncharacterized protein</fullName>
    </submittedName>
</protein>
<reference evidence="2" key="1">
    <citation type="journal article" date="2023" name="Genome Biol. Evol.">
        <title>Long-read-based Genome Assembly of Drosophila gunungcola Reveals Fewer Chemosensory Genes in Flower-breeding Species.</title>
        <authorList>
            <person name="Negi A."/>
            <person name="Liao B.Y."/>
            <person name="Yeh S.D."/>
        </authorList>
    </citation>
    <scope>NUCLEOTIDE SEQUENCE</scope>
    <source>
        <strain evidence="2">Sukarami</strain>
    </source>
</reference>
<organism evidence="2 3">
    <name type="scientific">Drosophila gunungcola</name>
    <name type="common">fruit fly</name>
    <dbReference type="NCBI Taxonomy" id="103775"/>
    <lineage>
        <taxon>Eukaryota</taxon>
        <taxon>Metazoa</taxon>
        <taxon>Ecdysozoa</taxon>
        <taxon>Arthropoda</taxon>
        <taxon>Hexapoda</taxon>
        <taxon>Insecta</taxon>
        <taxon>Pterygota</taxon>
        <taxon>Neoptera</taxon>
        <taxon>Endopterygota</taxon>
        <taxon>Diptera</taxon>
        <taxon>Brachycera</taxon>
        <taxon>Muscomorpha</taxon>
        <taxon>Ephydroidea</taxon>
        <taxon>Drosophilidae</taxon>
        <taxon>Drosophila</taxon>
        <taxon>Sophophora</taxon>
    </lineage>
</organism>
<keyword evidence="3" id="KW-1185">Reference proteome</keyword>
<comment type="caution">
    <text evidence="2">The sequence shown here is derived from an EMBL/GenBank/DDBJ whole genome shotgun (WGS) entry which is preliminary data.</text>
</comment>
<feature type="region of interest" description="Disordered" evidence="1">
    <location>
        <begin position="13"/>
        <end position="39"/>
    </location>
</feature>
<gene>
    <name evidence="2" type="ORF">M5D96_005599</name>
</gene>
<evidence type="ECO:0000256" key="1">
    <source>
        <dbReference type="SAM" id="MobiDB-lite"/>
    </source>
</evidence>
<name>A0A9P9YQS0_9MUSC</name>
<evidence type="ECO:0000313" key="2">
    <source>
        <dbReference type="EMBL" id="KAI8041341.1"/>
    </source>
</evidence>
<accession>A0A9P9YQS0</accession>
<dbReference type="Proteomes" id="UP001059596">
    <property type="component" value="Unassembled WGS sequence"/>
</dbReference>
<feature type="non-terminal residue" evidence="2">
    <location>
        <position position="1"/>
    </location>
</feature>
<dbReference type="EMBL" id="JAMKOV010000003">
    <property type="protein sequence ID" value="KAI8041341.1"/>
    <property type="molecule type" value="Genomic_DNA"/>
</dbReference>
<proteinExistence type="predicted"/>
<evidence type="ECO:0000313" key="3">
    <source>
        <dbReference type="Proteomes" id="UP001059596"/>
    </source>
</evidence>
<sequence>MQNAFIACRATCGESGKSGESGWQKSQKGGVHREKNTQK</sequence>